<dbReference type="EMBL" id="MNVC01000002">
    <property type="protein sequence ID" value="OIO20518.1"/>
    <property type="molecule type" value="Genomic_DNA"/>
</dbReference>
<dbReference type="InterPro" id="IPR036514">
    <property type="entry name" value="SGNH_hydro_sf"/>
</dbReference>
<evidence type="ECO:0000313" key="2">
    <source>
        <dbReference type="EMBL" id="OIO20518.1"/>
    </source>
</evidence>
<comment type="caution">
    <text evidence="2">The sequence shown here is derived from an EMBL/GenBank/DDBJ whole genome shotgun (WGS) entry which is preliminary data.</text>
</comment>
<keyword evidence="1" id="KW-0812">Transmembrane</keyword>
<dbReference type="STRING" id="1805238.AUJ23_00155"/>
<evidence type="ECO:0000256" key="1">
    <source>
        <dbReference type="SAM" id="Phobius"/>
    </source>
</evidence>
<organism evidence="2 3">
    <name type="scientific">Candidatus Magasanikbacteria bacterium CG1_02_32_51</name>
    <dbReference type="NCBI Taxonomy" id="1805238"/>
    <lineage>
        <taxon>Bacteria</taxon>
        <taxon>Candidatus Magasanikiibacteriota</taxon>
    </lineage>
</organism>
<protein>
    <recommendedName>
        <fullName evidence="4">SGNH hydrolase-type esterase domain-containing protein</fullName>
    </recommendedName>
</protein>
<reference evidence="2 3" key="1">
    <citation type="journal article" date="2016" name="Environ. Microbiol.">
        <title>Genomic resolution of a cold subsurface aquifer community provides metabolic insights for novel microbes adapted to high CO concentrations.</title>
        <authorList>
            <person name="Probst A.J."/>
            <person name="Castelle C.J."/>
            <person name="Singh A."/>
            <person name="Brown C.T."/>
            <person name="Anantharaman K."/>
            <person name="Sharon I."/>
            <person name="Hug L.A."/>
            <person name="Burstein D."/>
            <person name="Emerson J.B."/>
            <person name="Thomas B.C."/>
            <person name="Banfield J.F."/>
        </authorList>
    </citation>
    <scope>NUCLEOTIDE SEQUENCE [LARGE SCALE GENOMIC DNA]</scope>
    <source>
        <strain evidence="2">CG1_02_32_51</strain>
    </source>
</reference>
<evidence type="ECO:0008006" key="4">
    <source>
        <dbReference type="Google" id="ProtNLM"/>
    </source>
</evidence>
<keyword evidence="1" id="KW-1133">Transmembrane helix</keyword>
<proteinExistence type="predicted"/>
<name>A0A1J4UDE4_9BACT</name>
<keyword evidence="1" id="KW-0472">Membrane</keyword>
<feature type="transmembrane region" description="Helical" evidence="1">
    <location>
        <begin position="337"/>
        <end position="357"/>
    </location>
</feature>
<accession>A0A1J4UDE4</accession>
<dbReference type="CDD" id="cd00229">
    <property type="entry name" value="SGNH_hydrolase"/>
    <property type="match status" value="1"/>
</dbReference>
<dbReference type="SUPFAM" id="SSF52266">
    <property type="entry name" value="SGNH hydrolase"/>
    <property type="match status" value="1"/>
</dbReference>
<dbReference type="AlphaFoldDB" id="A0A1J4UDE4"/>
<dbReference type="Proteomes" id="UP000181941">
    <property type="component" value="Unassembled WGS sequence"/>
</dbReference>
<feature type="transmembrane region" description="Helical" evidence="1">
    <location>
        <begin position="290"/>
        <end position="316"/>
    </location>
</feature>
<dbReference type="Gene3D" id="3.40.50.1110">
    <property type="entry name" value="SGNH hydrolase"/>
    <property type="match status" value="1"/>
</dbReference>
<evidence type="ECO:0000313" key="3">
    <source>
        <dbReference type="Proteomes" id="UP000181941"/>
    </source>
</evidence>
<gene>
    <name evidence="2" type="ORF">AUJ23_00155</name>
</gene>
<sequence length="650" mass="70700">MRKSFFLLLSLILIATIFSPYIVKAANTKIKVAAIGSSSFDRGCNNNWGFIQLLQKTLTNTYTFSCKDTSLSSMGIAYFLDKWKNNVKGKGYNELLLYAGLNGLGNNDGLNAYKAGMETILSEAKAENMRIVIVGAQPFKGYSSWTEPWGGNLVTNNQSLSQDSRVDKYIDVMDLVDKDRDGKIDDGLSGDHLHLNPAGNTLLYKAILEQAYGGPSSVSTVNPQGNNTVSVDTIFSEIKLEIKKPDTKINIPGLNFSEPDIEKMKITDDAGNVWLTIPYLGEYIAAVYKYGIFIISLLAVFGIISGGITLMTGGSVSSKSADGKSIASGVNAAKKRITMSVMGLIIAVTSYSLLYLINPELVQFRNLRILYVKGEPFSEKEDVPDEVSNSTNGMENTSKLIIQTNVPNKLSANENPIPYLIGGLPNSIKKCSAEALQYTAQKLDEQHICVGSCHCAYTTSHFLNYIGCQIKYTASAPDISNYAKNLNWIETEVIKDSNDQNLPIGLAIMTDSSKKNILHAGISLGNGAIFDSSGKLEAFNKVNKATGNTCPPVRKVKVGENNQTVSPLFDIDPNNSNKNCTGCSLIPSESPITGRWADNPLSAINQPFYGSLIQGTGYGDSCYSVQFWAIRKSASAASEFNYVYTPTEIK</sequence>